<dbReference type="GO" id="GO:0003676">
    <property type="term" value="F:nucleic acid binding"/>
    <property type="evidence" value="ECO:0007669"/>
    <property type="project" value="InterPro"/>
</dbReference>
<dbReference type="SUPFAM" id="SSF57756">
    <property type="entry name" value="Retrovirus zinc finger-like domains"/>
    <property type="match status" value="1"/>
</dbReference>
<evidence type="ECO:0000313" key="7">
    <source>
        <dbReference type="Proteomes" id="UP001286313"/>
    </source>
</evidence>
<evidence type="ECO:0000313" key="6">
    <source>
        <dbReference type="EMBL" id="KAK3870389.1"/>
    </source>
</evidence>
<reference evidence="6" key="1">
    <citation type="submission" date="2023-10" db="EMBL/GenBank/DDBJ databases">
        <title>Genome assemblies of two species of porcelain crab, Petrolisthes cinctipes and Petrolisthes manimaculis (Anomura: Porcellanidae).</title>
        <authorList>
            <person name="Angst P."/>
        </authorList>
    </citation>
    <scope>NUCLEOTIDE SEQUENCE</scope>
    <source>
        <strain evidence="6">PB745_01</strain>
        <tissue evidence="6">Gill</tissue>
    </source>
</reference>
<feature type="region of interest" description="Disordered" evidence="3">
    <location>
        <begin position="329"/>
        <end position="353"/>
    </location>
</feature>
<dbReference type="GO" id="GO:0008270">
    <property type="term" value="F:zinc ion binding"/>
    <property type="evidence" value="ECO:0007669"/>
    <property type="project" value="UniProtKB-KW"/>
</dbReference>
<dbReference type="PANTHER" id="PTHR46888">
    <property type="entry name" value="ZINC KNUCKLE DOMAINCONTAINING PROTEIN-RELATED"/>
    <property type="match status" value="1"/>
</dbReference>
<gene>
    <name evidence="6" type="ORF">Pcinc_024382</name>
</gene>
<dbReference type="Pfam" id="PF02023">
    <property type="entry name" value="SCAN"/>
    <property type="match status" value="1"/>
</dbReference>
<feature type="compositionally biased region" description="Low complexity" evidence="3">
    <location>
        <begin position="295"/>
        <end position="310"/>
    </location>
</feature>
<dbReference type="PANTHER" id="PTHR46888:SF1">
    <property type="entry name" value="RIBONUCLEASE H"/>
    <property type="match status" value="1"/>
</dbReference>
<evidence type="ECO:0008006" key="8">
    <source>
        <dbReference type="Google" id="ProtNLM"/>
    </source>
</evidence>
<dbReference type="PROSITE" id="PS50804">
    <property type="entry name" value="SCAN_BOX"/>
    <property type="match status" value="1"/>
</dbReference>
<dbReference type="Gene3D" id="1.10.4020.10">
    <property type="entry name" value="DNA breaking-rejoining enzymes"/>
    <property type="match status" value="1"/>
</dbReference>
<feature type="domain" description="CCHC-type" evidence="4">
    <location>
        <begin position="321"/>
        <end position="336"/>
    </location>
</feature>
<keyword evidence="2" id="KW-0175">Coiled coil</keyword>
<evidence type="ECO:0000259" key="4">
    <source>
        <dbReference type="PROSITE" id="PS50158"/>
    </source>
</evidence>
<dbReference type="InterPro" id="IPR038269">
    <property type="entry name" value="SCAN_sf"/>
</dbReference>
<dbReference type="Proteomes" id="UP001286313">
    <property type="component" value="Unassembled WGS sequence"/>
</dbReference>
<keyword evidence="7" id="KW-1185">Reference proteome</keyword>
<feature type="region of interest" description="Disordered" evidence="3">
    <location>
        <begin position="289"/>
        <end position="316"/>
    </location>
</feature>
<evidence type="ECO:0000256" key="1">
    <source>
        <dbReference type="PROSITE-ProRule" id="PRU00047"/>
    </source>
</evidence>
<evidence type="ECO:0000259" key="5">
    <source>
        <dbReference type="PROSITE" id="PS50804"/>
    </source>
</evidence>
<evidence type="ECO:0000256" key="2">
    <source>
        <dbReference type="SAM" id="Coils"/>
    </source>
</evidence>
<keyword evidence="1" id="KW-0862">Zinc</keyword>
<dbReference type="EMBL" id="JAWQEG010002676">
    <property type="protein sequence ID" value="KAK3870389.1"/>
    <property type="molecule type" value="Genomic_DNA"/>
</dbReference>
<sequence>MDLSVENLKAQAVALNLEGEDIVKFIFSQQEIVREEKARDRELQMAQLDLERERERFAAEKHRLQLELEAEKHRLQLEHDLQMAQLTKTSTNTQWSSAGSLDVSNSSLPVYKEGEDIDLYLLRFERAASLLKVDKDNYAMTLGILLRGKYADVYNNLPADVTKNYQLLRKALLKGFRVTSDMHRHNFRALKISAGENYEDFSALLGCLFDQWIDSYGIDHSFDSLRSYMILDQFLASLTPDVRVYIKEHNARTLEDAVALADKWSSSAHQNSHTRSSQSPLRVKISGAIPKTTDQPQTSRSNSPQSRPSSFVKQDHSKLICHGCGKRGHIRPHCPQRGRDNSPVCEDNLNKKE</sequence>
<keyword evidence="1" id="KW-0479">Metal-binding</keyword>
<accession>A0AAE1FA24</accession>
<dbReference type="InterPro" id="IPR001878">
    <property type="entry name" value="Znf_CCHC"/>
</dbReference>
<organism evidence="6 7">
    <name type="scientific">Petrolisthes cinctipes</name>
    <name type="common">Flat porcelain crab</name>
    <dbReference type="NCBI Taxonomy" id="88211"/>
    <lineage>
        <taxon>Eukaryota</taxon>
        <taxon>Metazoa</taxon>
        <taxon>Ecdysozoa</taxon>
        <taxon>Arthropoda</taxon>
        <taxon>Crustacea</taxon>
        <taxon>Multicrustacea</taxon>
        <taxon>Malacostraca</taxon>
        <taxon>Eumalacostraca</taxon>
        <taxon>Eucarida</taxon>
        <taxon>Decapoda</taxon>
        <taxon>Pleocyemata</taxon>
        <taxon>Anomura</taxon>
        <taxon>Galatheoidea</taxon>
        <taxon>Porcellanidae</taxon>
        <taxon>Petrolisthes</taxon>
    </lineage>
</organism>
<comment type="caution">
    <text evidence="6">The sequence shown here is derived from an EMBL/GenBank/DDBJ whole genome shotgun (WGS) entry which is preliminary data.</text>
</comment>
<dbReference type="InterPro" id="IPR036875">
    <property type="entry name" value="Znf_CCHC_sf"/>
</dbReference>
<dbReference type="InterPro" id="IPR003309">
    <property type="entry name" value="SCAN_dom"/>
</dbReference>
<name>A0AAE1FA24_PETCI</name>
<dbReference type="SUPFAM" id="SSF47353">
    <property type="entry name" value="Retrovirus capsid dimerization domain-like"/>
    <property type="match status" value="1"/>
</dbReference>
<keyword evidence="1" id="KW-0863">Zinc-finger</keyword>
<dbReference type="PROSITE" id="PS50158">
    <property type="entry name" value="ZF_CCHC"/>
    <property type="match status" value="1"/>
</dbReference>
<evidence type="ECO:0000256" key="3">
    <source>
        <dbReference type="SAM" id="MobiDB-lite"/>
    </source>
</evidence>
<proteinExistence type="predicted"/>
<protein>
    <recommendedName>
        <fullName evidence="8">CCHC-type domain-containing protein</fullName>
    </recommendedName>
</protein>
<feature type="coiled-coil region" evidence="2">
    <location>
        <begin position="47"/>
        <end position="74"/>
    </location>
</feature>
<dbReference type="AlphaFoldDB" id="A0AAE1FA24"/>
<feature type="domain" description="SCAN box" evidence="5">
    <location>
        <begin position="184"/>
        <end position="262"/>
    </location>
</feature>